<name>A0A642V0E2_9ASCO</name>
<proteinExistence type="predicted"/>
<dbReference type="Proteomes" id="UP000761534">
    <property type="component" value="Unassembled WGS sequence"/>
</dbReference>
<organism evidence="1 2">
    <name type="scientific">Trichomonascus ciferrii</name>
    <dbReference type="NCBI Taxonomy" id="44093"/>
    <lineage>
        <taxon>Eukaryota</taxon>
        <taxon>Fungi</taxon>
        <taxon>Dikarya</taxon>
        <taxon>Ascomycota</taxon>
        <taxon>Saccharomycotina</taxon>
        <taxon>Dipodascomycetes</taxon>
        <taxon>Dipodascales</taxon>
        <taxon>Trichomonascaceae</taxon>
        <taxon>Trichomonascus</taxon>
        <taxon>Trichomonascus ciferrii complex</taxon>
    </lineage>
</organism>
<evidence type="ECO:0000313" key="2">
    <source>
        <dbReference type="Proteomes" id="UP000761534"/>
    </source>
</evidence>
<dbReference type="VEuPathDB" id="FungiDB:TRICI_004869"/>
<dbReference type="EMBL" id="SWFS01000372">
    <property type="protein sequence ID" value="KAA8908042.1"/>
    <property type="molecule type" value="Genomic_DNA"/>
</dbReference>
<gene>
    <name evidence="1" type="ORF">TRICI_004869</name>
</gene>
<dbReference type="AlphaFoldDB" id="A0A642V0E2"/>
<keyword evidence="2" id="KW-1185">Reference proteome</keyword>
<protein>
    <submittedName>
        <fullName evidence="1">Uncharacterized protein</fullName>
    </submittedName>
</protein>
<evidence type="ECO:0000313" key="1">
    <source>
        <dbReference type="EMBL" id="KAA8908042.1"/>
    </source>
</evidence>
<reference evidence="1" key="1">
    <citation type="journal article" date="2019" name="G3 (Bethesda)">
        <title>Genome Assemblies of Two Rare Opportunistic Yeast Pathogens: Diutina rugosa (syn. Candida rugosa) and Trichomonascus ciferrii (syn. Candida ciferrii).</title>
        <authorList>
            <person name="Mixao V."/>
            <person name="Saus E."/>
            <person name="Hansen A.P."/>
            <person name="Lass-Florl C."/>
            <person name="Gabaldon T."/>
        </authorList>
    </citation>
    <scope>NUCLEOTIDE SEQUENCE</scope>
    <source>
        <strain evidence="1">CBS 4856</strain>
    </source>
</reference>
<sequence length="255" mass="29543">MTLYQQEKEDLKAFVTYWTKGGLYEQVDLERYFDFDSPLLRTAINLIYLWLRESNPTGNRIPVVLSNTDFALAAKDKLSVLPIEIIYDERSGCWCLPAPFYARNKAVEKRLALAWNELVGVIMFLALYCNLPRGHDMAYFCPWILPLPVELCQLIMDSKKPRRCVNAPSAEKTFRSVTSSCYWDRHNLPALPQSHSFYAYQPKHVEGLMRLMRLHSHKYLKSGVETLQAFLGMSDSRTPKEPSYELIHGELDLIK</sequence>
<accession>A0A642V0E2</accession>
<comment type="caution">
    <text evidence="1">The sequence shown here is derived from an EMBL/GenBank/DDBJ whole genome shotgun (WGS) entry which is preliminary data.</text>
</comment>